<dbReference type="CDD" id="cd13651">
    <property type="entry name" value="PBP2_ThiY"/>
    <property type="match status" value="1"/>
</dbReference>
<dbReference type="InterPro" id="IPR015168">
    <property type="entry name" value="SsuA/THI5"/>
</dbReference>
<feature type="domain" description="SsuA/THI5-like" evidence="2">
    <location>
        <begin position="51"/>
        <end position="263"/>
    </location>
</feature>
<dbReference type="Gene3D" id="3.40.190.10">
    <property type="entry name" value="Periplasmic binding protein-like II"/>
    <property type="match status" value="2"/>
</dbReference>
<evidence type="ECO:0000313" key="4">
    <source>
        <dbReference type="Proteomes" id="UP001624684"/>
    </source>
</evidence>
<comment type="caution">
    <text evidence="3">The sequence shown here is derived from an EMBL/GenBank/DDBJ whole genome shotgun (WGS) entry which is preliminary data.</text>
</comment>
<keyword evidence="1" id="KW-0732">Signal</keyword>
<protein>
    <submittedName>
        <fullName evidence="3">ABC transporter substrate-binding protein</fullName>
    </submittedName>
</protein>
<gene>
    <name evidence="3" type="ORF">ACJHVH_06665</name>
</gene>
<proteinExistence type="predicted"/>
<dbReference type="Proteomes" id="UP001624684">
    <property type="component" value="Unassembled WGS sequence"/>
</dbReference>
<dbReference type="InterPro" id="IPR027939">
    <property type="entry name" value="NMT1/THI5"/>
</dbReference>
<dbReference type="Pfam" id="PF09084">
    <property type="entry name" value="NMT1"/>
    <property type="match status" value="1"/>
</dbReference>
<dbReference type="PANTHER" id="PTHR31528">
    <property type="entry name" value="4-AMINO-5-HYDROXYMETHYL-2-METHYLPYRIMIDINE PHOSPHATE SYNTHASE THI11-RELATED"/>
    <property type="match status" value="1"/>
</dbReference>
<evidence type="ECO:0000259" key="2">
    <source>
        <dbReference type="Pfam" id="PF09084"/>
    </source>
</evidence>
<organism evidence="3 4">
    <name type="scientific">Moraxella oculi</name>
    <dbReference type="NCBI Taxonomy" id="2940516"/>
    <lineage>
        <taxon>Bacteria</taxon>
        <taxon>Pseudomonadati</taxon>
        <taxon>Pseudomonadota</taxon>
        <taxon>Gammaproteobacteria</taxon>
        <taxon>Moraxellales</taxon>
        <taxon>Moraxellaceae</taxon>
        <taxon>Moraxella</taxon>
    </lineage>
</organism>
<accession>A0ABW8UBN2</accession>
<evidence type="ECO:0000256" key="1">
    <source>
        <dbReference type="SAM" id="SignalP"/>
    </source>
</evidence>
<dbReference type="RefSeq" id="WP_407069236.1">
    <property type="nucleotide sequence ID" value="NZ_JBJJXE010000010.1"/>
</dbReference>
<reference evidence="3 4" key="1">
    <citation type="submission" date="2024-11" db="EMBL/GenBank/DDBJ databases">
        <title>First Report of Moraxella oculi in Brazil in an Infectious Bovine Keratoconjunctivitis Outbreak.</title>
        <authorList>
            <person name="Carvalho C.V."/>
            <person name="Domingues R."/>
            <person name="Coutinho C."/>
            <person name="Honorio N.T.B.S."/>
            <person name="Faza D.R.L.R."/>
            <person name="Carvalho W.A."/>
            <person name="Machado A.B.F."/>
            <person name="Martins M.F."/>
            <person name="Gaspar E.B."/>
        </authorList>
    </citation>
    <scope>NUCLEOTIDE SEQUENCE [LARGE SCALE GENOMIC DNA]</scope>
    <source>
        <strain evidence="3 4">2117LE</strain>
    </source>
</reference>
<feature type="chain" id="PRO_5046481528" evidence="1">
    <location>
        <begin position="22"/>
        <end position="331"/>
    </location>
</feature>
<name>A0ABW8UBN2_9GAMM</name>
<feature type="signal peptide" evidence="1">
    <location>
        <begin position="1"/>
        <end position="21"/>
    </location>
</feature>
<dbReference type="PROSITE" id="PS51257">
    <property type="entry name" value="PROKAR_LIPOPROTEIN"/>
    <property type="match status" value="1"/>
</dbReference>
<dbReference type="PANTHER" id="PTHR31528:SF3">
    <property type="entry name" value="THIAMINE BIOSYNTHESIS PROTEIN HI_0357-RELATED"/>
    <property type="match status" value="1"/>
</dbReference>
<keyword evidence="4" id="KW-1185">Reference proteome</keyword>
<sequence>MRFSKTVITMAMILMMGLLVACSPKSDHQTIQDHQKSSGQKVSLLLDWFVNPNHAAIIVAQQKGYFAEQGLVVDIIEPADPSMPPKLVAAGQADIAVDYQPQLQQQIAEGLPLVRIGTLIDTPLNSLVVLKSSGIDGIKELKGKKIGYSVSGFEELLLTTMLKSANLNEQDVQMVNVNWSLSPSLLSGQVDGVIGAFRNFELNQLKIEQQEGVAFYPETHGVPVYDELIFVVKKETTDDERYVRFMNAITKATDFIKQNPEEAWQIFISHNPAELDNQLNRLAWSDTLPHLAERPKVLDELRYEKMATFMQQQGLIKHLPAVTEYAIQLPE</sequence>
<evidence type="ECO:0000313" key="3">
    <source>
        <dbReference type="EMBL" id="MFL1732675.1"/>
    </source>
</evidence>
<dbReference type="SUPFAM" id="SSF53850">
    <property type="entry name" value="Periplasmic binding protein-like II"/>
    <property type="match status" value="1"/>
</dbReference>
<dbReference type="EMBL" id="JBJJXE010000010">
    <property type="protein sequence ID" value="MFL1732675.1"/>
    <property type="molecule type" value="Genomic_DNA"/>
</dbReference>